<protein>
    <recommendedName>
        <fullName evidence="3">IgiC</fullName>
    </recommendedName>
</protein>
<organism evidence="1 2">
    <name type="scientific">Nocardia aurantia</name>
    <dbReference type="NCBI Taxonomy" id="2585199"/>
    <lineage>
        <taxon>Bacteria</taxon>
        <taxon>Bacillati</taxon>
        <taxon>Actinomycetota</taxon>
        <taxon>Actinomycetes</taxon>
        <taxon>Mycobacteriales</taxon>
        <taxon>Nocardiaceae</taxon>
        <taxon>Nocardia</taxon>
    </lineage>
</organism>
<keyword evidence="2" id="KW-1185">Reference proteome</keyword>
<dbReference type="PANTHER" id="PTHR40267:SF1">
    <property type="entry name" value="BLR3294 PROTEIN"/>
    <property type="match status" value="1"/>
</dbReference>
<dbReference type="Pfam" id="PF17645">
    <property type="entry name" value="Amdase"/>
    <property type="match status" value="1"/>
</dbReference>
<sequence>MTDALGWRLKLGVVTPSVNTVVQPEYDDMRPRGVTNHIARIHIADWVTDDDNDFAGLVGDIDRGVDDAVARVLTCEPDCVVLGVSIEAVWGDPEAGNGIQERLRARFGAGLRLVHAGDAIPAALRAVGVDDGPIGVLTPYQPGSEPHLRAFVESCGYDLHSAVHLRCPTAVQIAHTTGETIRRELSALAEKRPRAIVQFGANMAVGRIAAEAEQWLGLPVLAVNTATYWYALRSNGIEDQAEGFGRLMAHH</sequence>
<gene>
    <name evidence="1" type="ORF">NRB56_44530</name>
</gene>
<dbReference type="Proteomes" id="UP000431401">
    <property type="component" value="Unassembled WGS sequence"/>
</dbReference>
<reference evidence="1 2" key="1">
    <citation type="submission" date="2019-10" db="EMBL/GenBank/DDBJ databases">
        <title>Nocardia macrotermitis sp. nov. and Nocardia aurantia sp. nov., isolated from the gut of fungus growing-termite Macrotermes natalensis.</title>
        <authorList>
            <person name="Benndorf R."/>
            <person name="Schwitalla J."/>
            <person name="Martin K."/>
            <person name="De Beer W."/>
            <person name="Kaster A.-K."/>
            <person name="Vollmers J."/>
            <person name="Poulsen M."/>
            <person name="Beemelmanns C."/>
        </authorList>
    </citation>
    <scope>NUCLEOTIDE SEQUENCE [LARGE SCALE GENOMIC DNA]</scope>
    <source>
        <strain evidence="1 2">RB56</strain>
    </source>
</reference>
<dbReference type="RefSeq" id="WP_153345101.1">
    <property type="nucleotide sequence ID" value="NZ_WEGI01000009.1"/>
</dbReference>
<evidence type="ECO:0008006" key="3">
    <source>
        <dbReference type="Google" id="ProtNLM"/>
    </source>
</evidence>
<evidence type="ECO:0000313" key="2">
    <source>
        <dbReference type="Proteomes" id="UP000431401"/>
    </source>
</evidence>
<dbReference type="AlphaFoldDB" id="A0A7K0DTF9"/>
<evidence type="ECO:0000313" key="1">
    <source>
        <dbReference type="EMBL" id="MQY28868.1"/>
    </source>
</evidence>
<accession>A0A7K0DTF9</accession>
<dbReference type="InterPro" id="IPR026286">
    <property type="entry name" value="MaiA/AMDase"/>
</dbReference>
<dbReference type="PANTHER" id="PTHR40267">
    <property type="entry name" value="BLR3294 PROTEIN"/>
    <property type="match status" value="1"/>
</dbReference>
<proteinExistence type="predicted"/>
<dbReference type="Gene3D" id="3.40.50.12500">
    <property type="match status" value="1"/>
</dbReference>
<name>A0A7K0DTF9_9NOCA</name>
<dbReference type="OrthoDB" id="4537983at2"/>
<dbReference type="InterPro" id="IPR053714">
    <property type="entry name" value="Iso_Racemase_Enz_sf"/>
</dbReference>
<dbReference type="EMBL" id="WEGI01000009">
    <property type="protein sequence ID" value="MQY28868.1"/>
    <property type="molecule type" value="Genomic_DNA"/>
</dbReference>
<comment type="caution">
    <text evidence="1">The sequence shown here is derived from an EMBL/GenBank/DDBJ whole genome shotgun (WGS) entry which is preliminary data.</text>
</comment>